<dbReference type="STRING" id="1302659.I858_011510"/>
<dbReference type="KEGG" id="pll:I858_011510"/>
<dbReference type="PANTHER" id="PTHR22916">
    <property type="entry name" value="GLYCOSYLTRANSFERASE"/>
    <property type="match status" value="1"/>
</dbReference>
<dbReference type="OrthoDB" id="199095at2"/>
<proteinExistence type="inferred from homology"/>
<name>A0A1B1S351_9BACL</name>
<gene>
    <name evidence="3" type="ORF">I858_011510</name>
</gene>
<accession>A0A1B1S351</accession>
<protein>
    <submittedName>
        <fullName evidence="3">Glycosyl transferase family 2</fullName>
    </submittedName>
</protein>
<dbReference type="Gene3D" id="3.90.550.10">
    <property type="entry name" value="Spore Coat Polysaccharide Biosynthesis Protein SpsA, Chain A"/>
    <property type="match status" value="1"/>
</dbReference>
<dbReference type="PANTHER" id="PTHR22916:SF3">
    <property type="entry name" value="UDP-GLCNAC:BETAGAL BETA-1,3-N-ACETYLGLUCOSAMINYLTRANSFERASE-LIKE PROTEIN 1"/>
    <property type="match status" value="1"/>
</dbReference>
<evidence type="ECO:0000256" key="1">
    <source>
        <dbReference type="ARBA" id="ARBA00006739"/>
    </source>
</evidence>
<reference evidence="3" key="1">
    <citation type="submission" date="2016-10" db="EMBL/GenBank/DDBJ databases">
        <authorList>
            <person name="See-Too W.S."/>
        </authorList>
    </citation>
    <scope>NUCLEOTIDE SEQUENCE</scope>
    <source>
        <strain evidence="3">L10.15</strain>
    </source>
</reference>
<dbReference type="Proteomes" id="UP000053354">
    <property type="component" value="Chromosome"/>
</dbReference>
<dbReference type="EMBL" id="CP016540">
    <property type="protein sequence ID" value="ANU27612.1"/>
    <property type="molecule type" value="Genomic_DNA"/>
</dbReference>
<dbReference type="Pfam" id="PF00535">
    <property type="entry name" value="Glycos_transf_2"/>
    <property type="match status" value="1"/>
</dbReference>
<dbReference type="InterPro" id="IPR029044">
    <property type="entry name" value="Nucleotide-diphossugar_trans"/>
</dbReference>
<evidence type="ECO:0000259" key="2">
    <source>
        <dbReference type="Pfam" id="PF00535"/>
    </source>
</evidence>
<keyword evidence="4" id="KW-1185">Reference proteome</keyword>
<comment type="similarity">
    <text evidence="1">Belongs to the glycosyltransferase 2 family.</text>
</comment>
<organism evidence="3 4">
    <name type="scientific">Planococcus versutus</name>
    <dbReference type="NCBI Taxonomy" id="1302659"/>
    <lineage>
        <taxon>Bacteria</taxon>
        <taxon>Bacillati</taxon>
        <taxon>Bacillota</taxon>
        <taxon>Bacilli</taxon>
        <taxon>Bacillales</taxon>
        <taxon>Caryophanaceae</taxon>
        <taxon>Planococcus</taxon>
    </lineage>
</organism>
<evidence type="ECO:0000313" key="3">
    <source>
        <dbReference type="EMBL" id="ANU27612.1"/>
    </source>
</evidence>
<sequence>MILNPMVSIVCTSYNHGDYLADAIDSFLMQKTDFEIEILLYDDASTDHGPQVIKQYASDYPSLIKPIYETQNQYSQGVRVELFNHNRAKGKYIAVCEGDDYWTDPYKLQKQVDYMEAHPACSMTVHAADRVYSDKKKVLSTVRPEKEDIILPIERVIEGGGDLVATNSMVYSKEKVAVLPPFYLNAVVGDYPLAILAALHGTVNYLDENMSAYRVGVPGSWTNRELATSEKRVKHYQDMERMFDEINAYTHYKYTDSLTKAKLGYEFSLLLEEGRFNEAKHGEYRTIYLELSIKKRMIMEFKRCFPRITESIRKIKWKMIH</sequence>
<dbReference type="SUPFAM" id="SSF53448">
    <property type="entry name" value="Nucleotide-diphospho-sugar transferases"/>
    <property type="match status" value="1"/>
</dbReference>
<dbReference type="InterPro" id="IPR001173">
    <property type="entry name" value="Glyco_trans_2-like"/>
</dbReference>
<dbReference type="AlphaFoldDB" id="A0A1B1S351"/>
<evidence type="ECO:0000313" key="4">
    <source>
        <dbReference type="Proteomes" id="UP000053354"/>
    </source>
</evidence>
<dbReference type="RefSeq" id="WP_049694693.1">
    <property type="nucleotide sequence ID" value="NZ_CP016540.2"/>
</dbReference>
<keyword evidence="3" id="KW-0808">Transferase</keyword>
<feature type="domain" description="Glycosyltransferase 2-like" evidence="2">
    <location>
        <begin position="8"/>
        <end position="130"/>
    </location>
</feature>
<dbReference type="GO" id="GO:0016758">
    <property type="term" value="F:hexosyltransferase activity"/>
    <property type="evidence" value="ECO:0007669"/>
    <property type="project" value="UniProtKB-ARBA"/>
</dbReference>